<feature type="region of interest" description="Disordered" evidence="2">
    <location>
        <begin position="1"/>
        <end position="102"/>
    </location>
</feature>
<reference evidence="3" key="1">
    <citation type="submission" date="2018-04" db="EMBL/GenBank/DDBJ databases">
        <title>WGS assembly of Panicum hallii.</title>
        <authorList>
            <person name="Lovell J."/>
            <person name="Jenkins J."/>
            <person name="Lowry D."/>
            <person name="Mamidi S."/>
            <person name="Sreedasyam A."/>
            <person name="Weng X."/>
            <person name="Barry K."/>
            <person name="Bonette J."/>
            <person name="Campitelli B."/>
            <person name="Daum C."/>
            <person name="Gordon S."/>
            <person name="Gould B."/>
            <person name="Lipzen A."/>
            <person name="Macqueen A."/>
            <person name="Palacio-Mejia J."/>
            <person name="Plott C."/>
            <person name="Shakirov E."/>
            <person name="Shu S."/>
            <person name="Yoshinaga Y."/>
            <person name="Zane M."/>
            <person name="Rokhsar D."/>
            <person name="Grimwood J."/>
            <person name="Schmutz J."/>
            <person name="Juenger T."/>
        </authorList>
    </citation>
    <scope>NUCLEOTIDE SEQUENCE [LARGE SCALE GENOMIC DNA]</scope>
    <source>
        <strain evidence="3">FIL2</strain>
    </source>
</reference>
<name>A0A2S3GM11_9POAL</name>
<protein>
    <recommendedName>
        <fullName evidence="4">Protein POLAR LOCALIZATION DURING ASYMMETRIC DIVISION AND REDISTRIBUTION</fullName>
    </recommendedName>
</protein>
<accession>A0A2S3GM11</accession>
<organism evidence="3">
    <name type="scientific">Panicum hallii</name>
    <dbReference type="NCBI Taxonomy" id="206008"/>
    <lineage>
        <taxon>Eukaryota</taxon>
        <taxon>Viridiplantae</taxon>
        <taxon>Streptophyta</taxon>
        <taxon>Embryophyta</taxon>
        <taxon>Tracheophyta</taxon>
        <taxon>Spermatophyta</taxon>
        <taxon>Magnoliopsida</taxon>
        <taxon>Liliopsida</taxon>
        <taxon>Poales</taxon>
        <taxon>Poaceae</taxon>
        <taxon>PACMAD clade</taxon>
        <taxon>Panicoideae</taxon>
        <taxon>Panicodae</taxon>
        <taxon>Paniceae</taxon>
        <taxon>Panicinae</taxon>
        <taxon>Panicum</taxon>
        <taxon>Panicum sect. Panicum</taxon>
    </lineage>
</organism>
<dbReference type="AlphaFoldDB" id="A0A2S3GM11"/>
<dbReference type="InterPro" id="IPR040348">
    <property type="entry name" value="POLAR-like"/>
</dbReference>
<feature type="coiled-coil region" evidence="1">
    <location>
        <begin position="163"/>
        <end position="190"/>
    </location>
</feature>
<dbReference type="EMBL" id="CM008046">
    <property type="protein sequence ID" value="PAN04383.2"/>
    <property type="molecule type" value="Genomic_DNA"/>
</dbReference>
<feature type="compositionally biased region" description="Basic and acidic residues" evidence="2">
    <location>
        <begin position="62"/>
        <end position="71"/>
    </location>
</feature>
<gene>
    <name evidence="3" type="ORF">PAHAL_1G062600</name>
</gene>
<evidence type="ECO:0000313" key="3">
    <source>
        <dbReference type="EMBL" id="PAN04383.2"/>
    </source>
</evidence>
<dbReference type="PANTHER" id="PTHR33476:SF24">
    <property type="entry name" value="PROTEIN POLAR LOCALIZATION DURING ASYMMETRIC DIVISION AND REDISTRIBUTION"/>
    <property type="match status" value="1"/>
</dbReference>
<keyword evidence="1" id="KW-0175">Coiled coil</keyword>
<evidence type="ECO:0000256" key="2">
    <source>
        <dbReference type="SAM" id="MobiDB-lite"/>
    </source>
</evidence>
<evidence type="ECO:0008006" key="4">
    <source>
        <dbReference type="Google" id="ProtNLM"/>
    </source>
</evidence>
<dbReference type="Proteomes" id="UP000243499">
    <property type="component" value="Chromosome 1"/>
</dbReference>
<feature type="region of interest" description="Disordered" evidence="2">
    <location>
        <begin position="298"/>
        <end position="325"/>
    </location>
</feature>
<evidence type="ECO:0000256" key="1">
    <source>
        <dbReference type="SAM" id="Coils"/>
    </source>
</evidence>
<proteinExistence type="predicted"/>
<sequence>MAAPGDGDIGEAEAASTTKNRRTIYDYLGEGEDGEGASPPRLRLPRFTCARIRFGRKRGGSRGREEADKSDGASSAESPSGARRARGIYLSSPRRPNRHDMASSSCCAVDSYSSVPAIAGSSKQAAVTTTSSGTSSVTAAAVAAQTGMGLSMLLLLARTCVELNRMAEVRAQMEALLKEIRDEADRVKGAADHVAVTPKTCNDNLQSTSTTTASSSCVSDTSTNCLEIARGEDGRRTSEDEGCAGVDGALEAELEAEPARRQPPPLEWTCSTEHETPECSMQSPSDDDEFIELEGGCFGGGGGGYPDGSNDGDDGSSLRERNERGVSAIELERRLHELRHRRDRERISALESALRRAERRLTEKEMEARLWQDTAALALGGQPAPRDVGREQ</sequence>
<feature type="compositionally biased region" description="Basic and acidic residues" evidence="2">
    <location>
        <begin position="316"/>
        <end position="325"/>
    </location>
</feature>
<feature type="coiled-coil region" evidence="1">
    <location>
        <begin position="328"/>
        <end position="374"/>
    </location>
</feature>
<dbReference type="PANTHER" id="PTHR33476">
    <property type="entry name" value="EMB|CAB62613.1"/>
    <property type="match status" value="1"/>
</dbReference>
<dbReference type="Gramene" id="PAN04383">
    <property type="protein sequence ID" value="PAN04383"/>
    <property type="gene ID" value="PAHAL_1G062600"/>
</dbReference>
<dbReference type="GO" id="GO:0008356">
    <property type="term" value="P:asymmetric cell division"/>
    <property type="evidence" value="ECO:0007669"/>
    <property type="project" value="InterPro"/>
</dbReference>